<dbReference type="EMBL" id="JAVDXT010000002">
    <property type="protein sequence ID" value="MDR7378201.1"/>
    <property type="molecule type" value="Genomic_DNA"/>
</dbReference>
<evidence type="ECO:0000313" key="3">
    <source>
        <dbReference type="Proteomes" id="UP001180487"/>
    </source>
</evidence>
<dbReference type="InterPro" id="IPR018715">
    <property type="entry name" value="DUF2239"/>
</dbReference>
<organism evidence="2 3">
    <name type="scientific">Rhodoferax ferrireducens</name>
    <dbReference type="NCBI Taxonomy" id="192843"/>
    <lineage>
        <taxon>Bacteria</taxon>
        <taxon>Pseudomonadati</taxon>
        <taxon>Pseudomonadota</taxon>
        <taxon>Betaproteobacteria</taxon>
        <taxon>Burkholderiales</taxon>
        <taxon>Comamonadaceae</taxon>
        <taxon>Rhodoferax</taxon>
    </lineage>
</organism>
<reference evidence="2 3" key="1">
    <citation type="submission" date="2023-07" db="EMBL/GenBank/DDBJ databases">
        <title>Sorghum-associated microbial communities from plants grown in Nebraska, USA.</title>
        <authorList>
            <person name="Schachtman D."/>
        </authorList>
    </citation>
    <scope>NUCLEOTIDE SEQUENCE [LARGE SCALE GENOMIC DNA]</scope>
    <source>
        <strain evidence="2 3">BE313</strain>
    </source>
</reference>
<gene>
    <name evidence="2" type="ORF">J2X19_002880</name>
</gene>
<accession>A0ABU2CA42</accession>
<name>A0ABU2CA42_9BURK</name>
<comment type="caution">
    <text evidence="2">The sequence shown here is derived from an EMBL/GenBank/DDBJ whole genome shotgun (WGS) entry which is preliminary data.</text>
</comment>
<dbReference type="Proteomes" id="UP001180487">
    <property type="component" value="Unassembled WGS sequence"/>
</dbReference>
<dbReference type="Pfam" id="PF09998">
    <property type="entry name" value="DUF2239"/>
    <property type="match status" value="1"/>
</dbReference>
<evidence type="ECO:0000256" key="1">
    <source>
        <dbReference type="SAM" id="MobiDB-lite"/>
    </source>
</evidence>
<sequence length="217" mass="22944">MAWLDTPCTAFEGGHCIASGALKDVAPRAKAVVDLAASSTAPLPVLVFSDASSETIELDWRGTPEVFSARLAQLAAALDAVAEPDTNTSDGWADAVPADAEAPRGPGRPKLGVVAREVTLLPRHWEWLAGQPGGASVALRKLVEVARRDSVATDRVRRCSAAGYKFMATMAGHEPAFEEASRALFAGDRVGFEARIAGWPADVQNHLKKILADAFQS</sequence>
<feature type="region of interest" description="Disordered" evidence="1">
    <location>
        <begin position="85"/>
        <end position="109"/>
    </location>
</feature>
<dbReference type="RefSeq" id="WP_310374138.1">
    <property type="nucleotide sequence ID" value="NZ_JAVDXT010000002.1"/>
</dbReference>
<proteinExistence type="predicted"/>
<keyword evidence="3" id="KW-1185">Reference proteome</keyword>
<protein>
    <recommendedName>
        <fullName evidence="4">DUF2239 domain-containing protein</fullName>
    </recommendedName>
</protein>
<evidence type="ECO:0008006" key="4">
    <source>
        <dbReference type="Google" id="ProtNLM"/>
    </source>
</evidence>
<evidence type="ECO:0000313" key="2">
    <source>
        <dbReference type="EMBL" id="MDR7378201.1"/>
    </source>
</evidence>